<evidence type="ECO:0000313" key="5">
    <source>
        <dbReference type="EMBL" id="GGD24954.1"/>
    </source>
</evidence>
<dbReference type="PANTHER" id="PTHR33164:SF64">
    <property type="entry name" value="TRANSCRIPTIONAL REGULATOR SLYA"/>
    <property type="match status" value="1"/>
</dbReference>
<dbReference type="SUPFAM" id="SSF46785">
    <property type="entry name" value="Winged helix' DNA-binding domain"/>
    <property type="match status" value="1"/>
</dbReference>
<dbReference type="PROSITE" id="PS01117">
    <property type="entry name" value="HTH_MARR_1"/>
    <property type="match status" value="1"/>
</dbReference>
<dbReference type="PANTHER" id="PTHR33164">
    <property type="entry name" value="TRANSCRIPTIONAL REGULATOR, MARR FAMILY"/>
    <property type="match status" value="1"/>
</dbReference>
<dbReference type="InterPro" id="IPR039422">
    <property type="entry name" value="MarR/SlyA-like"/>
</dbReference>
<evidence type="ECO:0000256" key="2">
    <source>
        <dbReference type="ARBA" id="ARBA00023125"/>
    </source>
</evidence>
<dbReference type="Gene3D" id="1.10.10.10">
    <property type="entry name" value="Winged helix-like DNA-binding domain superfamily/Winged helix DNA-binding domain"/>
    <property type="match status" value="1"/>
</dbReference>
<reference evidence="5" key="2">
    <citation type="submission" date="2020-09" db="EMBL/GenBank/DDBJ databases">
        <authorList>
            <person name="Sun Q."/>
            <person name="Zhou Y."/>
        </authorList>
    </citation>
    <scope>NUCLEOTIDE SEQUENCE</scope>
    <source>
        <strain evidence="5">CGMCC 1.15493</strain>
    </source>
</reference>
<keyword evidence="6" id="KW-1185">Reference proteome</keyword>
<dbReference type="InterPro" id="IPR023187">
    <property type="entry name" value="Tscrpt_reg_MarR-type_CS"/>
</dbReference>
<name>A0A917DBX8_9HYPH</name>
<evidence type="ECO:0000259" key="4">
    <source>
        <dbReference type="PROSITE" id="PS50995"/>
    </source>
</evidence>
<evidence type="ECO:0000256" key="1">
    <source>
        <dbReference type="ARBA" id="ARBA00023015"/>
    </source>
</evidence>
<reference evidence="5" key="1">
    <citation type="journal article" date="2014" name="Int. J. Syst. Evol. Microbiol.">
        <title>Complete genome sequence of Corynebacterium casei LMG S-19264T (=DSM 44701T), isolated from a smear-ripened cheese.</title>
        <authorList>
            <consortium name="US DOE Joint Genome Institute (JGI-PGF)"/>
            <person name="Walter F."/>
            <person name="Albersmeier A."/>
            <person name="Kalinowski J."/>
            <person name="Ruckert C."/>
        </authorList>
    </citation>
    <scope>NUCLEOTIDE SEQUENCE</scope>
    <source>
        <strain evidence="5">CGMCC 1.15493</strain>
    </source>
</reference>
<dbReference type="GO" id="GO:0003677">
    <property type="term" value="F:DNA binding"/>
    <property type="evidence" value="ECO:0007669"/>
    <property type="project" value="UniProtKB-KW"/>
</dbReference>
<dbReference type="Pfam" id="PF01047">
    <property type="entry name" value="MarR"/>
    <property type="match status" value="1"/>
</dbReference>
<keyword evidence="1" id="KW-0805">Transcription regulation</keyword>
<dbReference type="InterPro" id="IPR036388">
    <property type="entry name" value="WH-like_DNA-bd_sf"/>
</dbReference>
<dbReference type="EMBL" id="BMJJ01000007">
    <property type="protein sequence ID" value="GGD24954.1"/>
    <property type="molecule type" value="Genomic_DNA"/>
</dbReference>
<proteinExistence type="predicted"/>
<dbReference type="PROSITE" id="PS50995">
    <property type="entry name" value="HTH_MARR_2"/>
    <property type="match status" value="1"/>
</dbReference>
<keyword evidence="3" id="KW-0804">Transcription</keyword>
<dbReference type="InterPro" id="IPR036390">
    <property type="entry name" value="WH_DNA-bd_sf"/>
</dbReference>
<dbReference type="SMART" id="SM00347">
    <property type="entry name" value="HTH_MARR"/>
    <property type="match status" value="1"/>
</dbReference>
<dbReference type="InterPro" id="IPR000835">
    <property type="entry name" value="HTH_MarR-typ"/>
</dbReference>
<dbReference type="AlphaFoldDB" id="A0A917DBX8"/>
<accession>A0A917DBX8</accession>
<dbReference type="GO" id="GO:0003700">
    <property type="term" value="F:DNA-binding transcription factor activity"/>
    <property type="evidence" value="ECO:0007669"/>
    <property type="project" value="InterPro"/>
</dbReference>
<gene>
    <name evidence="5" type="ORF">GCM10011335_29870</name>
</gene>
<evidence type="ECO:0000256" key="3">
    <source>
        <dbReference type="ARBA" id="ARBA00023163"/>
    </source>
</evidence>
<dbReference type="Proteomes" id="UP000613160">
    <property type="component" value="Unassembled WGS sequence"/>
</dbReference>
<dbReference type="RefSeq" id="WP_188852066.1">
    <property type="nucleotide sequence ID" value="NZ_BMJJ01000007.1"/>
</dbReference>
<keyword evidence="2" id="KW-0238">DNA-binding</keyword>
<evidence type="ECO:0000313" key="6">
    <source>
        <dbReference type="Proteomes" id="UP000613160"/>
    </source>
</evidence>
<dbReference type="PRINTS" id="PR00598">
    <property type="entry name" value="HTHMARR"/>
</dbReference>
<feature type="domain" description="HTH marR-type" evidence="4">
    <location>
        <begin position="7"/>
        <end position="141"/>
    </location>
</feature>
<sequence length="161" mass="17498">MTQLLPSDSLGFLLTDVSRLFRQAFDRSVQNAGLHLTSGEIRALAHASRCDGARQAKLAQVMGVEPMTLSAYLDRLEARGLITRTCDPTDRRAKTIKVTPAAGEVFDQVRPLAIALYNQMIEGLDVEETAIMSRALAHIRTNLVGIDAEGMEAPQAARHAA</sequence>
<dbReference type="GO" id="GO:0006950">
    <property type="term" value="P:response to stress"/>
    <property type="evidence" value="ECO:0007669"/>
    <property type="project" value="TreeGrafter"/>
</dbReference>
<comment type="caution">
    <text evidence="5">The sequence shown here is derived from an EMBL/GenBank/DDBJ whole genome shotgun (WGS) entry which is preliminary data.</text>
</comment>
<organism evidence="5 6">
    <name type="scientific">Aureimonas glaciei</name>
    <dbReference type="NCBI Taxonomy" id="1776957"/>
    <lineage>
        <taxon>Bacteria</taxon>
        <taxon>Pseudomonadati</taxon>
        <taxon>Pseudomonadota</taxon>
        <taxon>Alphaproteobacteria</taxon>
        <taxon>Hyphomicrobiales</taxon>
        <taxon>Aurantimonadaceae</taxon>
        <taxon>Aureimonas</taxon>
    </lineage>
</organism>
<protein>
    <submittedName>
        <fullName evidence="5">MarR family transcriptional regulator</fullName>
    </submittedName>
</protein>